<dbReference type="Proteomes" id="UP000323708">
    <property type="component" value="Unassembled WGS sequence"/>
</dbReference>
<accession>A0A5B0WRE5</accession>
<reference evidence="1 2" key="1">
    <citation type="submission" date="2019-09" db="EMBL/GenBank/DDBJ databases">
        <authorList>
            <person name="Chen X.-Y."/>
        </authorList>
    </citation>
    <scope>NUCLEOTIDE SEQUENCE [LARGE SCALE GENOMIC DNA]</scope>
    <source>
        <strain evidence="1 2">NY5</strain>
    </source>
</reference>
<organism evidence="1 2">
    <name type="scientific">Pseudohalioglobus sediminis</name>
    <dbReference type="NCBI Taxonomy" id="2606449"/>
    <lineage>
        <taxon>Bacteria</taxon>
        <taxon>Pseudomonadati</taxon>
        <taxon>Pseudomonadota</taxon>
        <taxon>Gammaproteobacteria</taxon>
        <taxon>Cellvibrionales</taxon>
        <taxon>Halieaceae</taxon>
        <taxon>Pseudohalioglobus</taxon>
    </lineage>
</organism>
<evidence type="ECO:0000313" key="2">
    <source>
        <dbReference type="Proteomes" id="UP000323708"/>
    </source>
</evidence>
<dbReference type="AlphaFoldDB" id="A0A5B0WRE5"/>
<dbReference type="SUPFAM" id="SSF54637">
    <property type="entry name" value="Thioesterase/thiol ester dehydrase-isomerase"/>
    <property type="match status" value="1"/>
</dbReference>
<dbReference type="EMBL" id="VTUX01000007">
    <property type="protein sequence ID" value="KAA1189513.1"/>
    <property type="molecule type" value="Genomic_DNA"/>
</dbReference>
<dbReference type="InterPro" id="IPR029069">
    <property type="entry name" value="HotDog_dom_sf"/>
</dbReference>
<keyword evidence="2" id="KW-1185">Reference proteome</keyword>
<proteinExistence type="predicted"/>
<dbReference type="RefSeq" id="WP_149612124.1">
    <property type="nucleotide sequence ID" value="NZ_VTUX01000007.1"/>
</dbReference>
<gene>
    <name evidence="1" type="ORF">F0M18_14235</name>
</gene>
<protein>
    <recommendedName>
        <fullName evidence="3">Acyl dehydratase</fullName>
    </recommendedName>
</protein>
<evidence type="ECO:0000313" key="1">
    <source>
        <dbReference type="EMBL" id="KAA1189513.1"/>
    </source>
</evidence>
<evidence type="ECO:0008006" key="3">
    <source>
        <dbReference type="Google" id="ProtNLM"/>
    </source>
</evidence>
<dbReference type="Gene3D" id="3.10.129.10">
    <property type="entry name" value="Hotdog Thioesterase"/>
    <property type="match status" value="1"/>
</dbReference>
<name>A0A5B0WRE5_9GAMM</name>
<sequence length="154" mass="17298">MTEKHSGEIDYLAERFWEDVSVGDELAGFNKNLDWTEMALQVSGSQDWNRVHHDVDYARDSGMPGIFYNTGWTTGMLGRLLTDWAGRSGWVEKLSFQMRGMNFSGTSVRAYANVTGKRLEGDRALVDLDIFLENDQAGVTSPGKATVRLPMKNQ</sequence>
<comment type="caution">
    <text evidence="1">The sequence shown here is derived from an EMBL/GenBank/DDBJ whole genome shotgun (WGS) entry which is preliminary data.</text>
</comment>